<dbReference type="SUPFAM" id="SSF47413">
    <property type="entry name" value="lambda repressor-like DNA-binding domains"/>
    <property type="match status" value="1"/>
</dbReference>
<dbReference type="Pfam" id="PF19054">
    <property type="entry name" value="DUF5753"/>
    <property type="match status" value="1"/>
</dbReference>
<sequence>MVSSIFQDCLIKLRDLSGLTQRQLANRSGASHSSVNRWELGKGVPKRDNVELLGKALEDAGVQDARTTLAAALRRTVEGTGLPEWARDLESIENSARHVTTVTPAMVPGYLQCPELARAIFQAGMLGASADDVAHLVALRTGRLEALPDLNVTAVFPASALSCLPEALRRAQVSYLLKWADAGRVVLHLVPEGSGLLVPAAPLMIFRLRTGDIAVVSDHADGNVIHEEPHYDRLTGEATAALAASLPEALSLDTLRKLA</sequence>
<dbReference type="InterPro" id="IPR043917">
    <property type="entry name" value="DUF5753"/>
</dbReference>
<evidence type="ECO:0000313" key="2">
    <source>
        <dbReference type="EMBL" id="MBE1457304.1"/>
    </source>
</evidence>
<reference evidence="2 3" key="1">
    <citation type="submission" date="2020-10" db="EMBL/GenBank/DDBJ databases">
        <title>Sequencing the genomes of 1000 actinobacteria strains.</title>
        <authorList>
            <person name="Klenk H.-P."/>
        </authorList>
    </citation>
    <scope>NUCLEOTIDE SEQUENCE [LARGE SCALE GENOMIC DNA]</scope>
    <source>
        <strain evidence="2 3">DSM 45157</strain>
    </source>
</reference>
<evidence type="ECO:0000313" key="3">
    <source>
        <dbReference type="Proteomes" id="UP000598217"/>
    </source>
</evidence>
<dbReference type="InterPro" id="IPR010982">
    <property type="entry name" value="Lambda_DNA-bd_dom_sf"/>
</dbReference>
<protein>
    <submittedName>
        <fullName evidence="2">Transcriptional regulator with XRE-family HTH domain</fullName>
    </submittedName>
</protein>
<keyword evidence="3" id="KW-1185">Reference proteome</keyword>
<gene>
    <name evidence="2" type="ORF">H4W79_001518</name>
</gene>
<feature type="domain" description="HTH cro/C1-type" evidence="1">
    <location>
        <begin position="10"/>
        <end position="58"/>
    </location>
</feature>
<dbReference type="SMART" id="SM00530">
    <property type="entry name" value="HTH_XRE"/>
    <property type="match status" value="1"/>
</dbReference>
<comment type="caution">
    <text evidence="2">The sequence shown here is derived from an EMBL/GenBank/DDBJ whole genome shotgun (WGS) entry which is preliminary data.</text>
</comment>
<dbReference type="EMBL" id="JADBDY010000001">
    <property type="protein sequence ID" value="MBE1457304.1"/>
    <property type="molecule type" value="Genomic_DNA"/>
</dbReference>
<dbReference type="Gene3D" id="1.10.260.40">
    <property type="entry name" value="lambda repressor-like DNA-binding domains"/>
    <property type="match status" value="1"/>
</dbReference>
<accession>A0ABR9HE69</accession>
<name>A0ABR9HE69_9ACTN</name>
<proteinExistence type="predicted"/>
<dbReference type="PROSITE" id="PS50943">
    <property type="entry name" value="HTH_CROC1"/>
    <property type="match status" value="1"/>
</dbReference>
<dbReference type="Pfam" id="PF01381">
    <property type="entry name" value="HTH_3"/>
    <property type="match status" value="1"/>
</dbReference>
<dbReference type="RefSeq" id="WP_191273388.1">
    <property type="nucleotide sequence ID" value="NZ_BMXJ01000006.1"/>
</dbReference>
<organism evidence="2 3">
    <name type="scientific">Nocardiopsis terrae</name>
    <dbReference type="NCBI Taxonomy" id="372655"/>
    <lineage>
        <taxon>Bacteria</taxon>
        <taxon>Bacillati</taxon>
        <taxon>Actinomycetota</taxon>
        <taxon>Actinomycetes</taxon>
        <taxon>Streptosporangiales</taxon>
        <taxon>Nocardiopsidaceae</taxon>
        <taxon>Nocardiopsis</taxon>
    </lineage>
</organism>
<dbReference type="InterPro" id="IPR001387">
    <property type="entry name" value="Cro/C1-type_HTH"/>
</dbReference>
<evidence type="ECO:0000259" key="1">
    <source>
        <dbReference type="PROSITE" id="PS50943"/>
    </source>
</evidence>
<dbReference type="CDD" id="cd00093">
    <property type="entry name" value="HTH_XRE"/>
    <property type="match status" value="1"/>
</dbReference>
<dbReference type="Proteomes" id="UP000598217">
    <property type="component" value="Unassembled WGS sequence"/>
</dbReference>